<dbReference type="PANTHER" id="PTHR31637">
    <property type="entry name" value="2,3-BISPHOSPHOGLYCERATE-INDEPENDENT PHOSPHOGLYCERATE MUTASE"/>
    <property type="match status" value="1"/>
</dbReference>
<evidence type="ECO:0000259" key="15">
    <source>
        <dbReference type="Pfam" id="PF06415"/>
    </source>
</evidence>
<dbReference type="InterPro" id="IPR005995">
    <property type="entry name" value="Pgm_bpd_ind"/>
</dbReference>
<dbReference type="InterPro" id="IPR011258">
    <property type="entry name" value="BPG-indep_PGM_N"/>
</dbReference>
<evidence type="ECO:0000256" key="1">
    <source>
        <dbReference type="ARBA" id="ARBA00000370"/>
    </source>
</evidence>
<feature type="binding site" evidence="9 13">
    <location>
        <position position="67"/>
    </location>
    <ligand>
        <name>Mn(2+)</name>
        <dbReference type="ChEBI" id="CHEBI:29035"/>
        <label>2</label>
    </ligand>
</feature>
<dbReference type="KEGG" id="psti:SOO65_20095"/>
<evidence type="ECO:0000256" key="2">
    <source>
        <dbReference type="ARBA" id="ARBA00002315"/>
    </source>
</evidence>
<evidence type="ECO:0000256" key="4">
    <source>
        <dbReference type="ARBA" id="ARBA00008819"/>
    </source>
</evidence>
<evidence type="ECO:0000256" key="6">
    <source>
        <dbReference type="ARBA" id="ARBA00023152"/>
    </source>
</evidence>
<comment type="pathway">
    <text evidence="3 9">Carbohydrate degradation; glycolysis; pyruvate from D-glyceraldehyde 3-phosphate: step 3/5.</text>
</comment>
<feature type="domain" description="BPG-independent PGAM N-terminal" evidence="15">
    <location>
        <begin position="87"/>
        <end position="291"/>
    </location>
</feature>
<evidence type="ECO:0000256" key="3">
    <source>
        <dbReference type="ARBA" id="ARBA00004798"/>
    </source>
</evidence>
<dbReference type="PANTHER" id="PTHR31637:SF0">
    <property type="entry name" value="2,3-BISPHOSPHOGLYCERATE-INDEPENDENT PHOSPHOGLYCERATE MUTASE"/>
    <property type="match status" value="1"/>
</dbReference>
<evidence type="ECO:0000256" key="10">
    <source>
        <dbReference type="NCBIfam" id="TIGR01307"/>
    </source>
</evidence>
<reference evidence="16 17" key="1">
    <citation type="submission" date="2023-11" db="EMBL/GenBank/DDBJ databases">
        <title>Peredibacter starrii A3.12.</title>
        <authorList>
            <person name="Mitchell R.J."/>
        </authorList>
    </citation>
    <scope>NUCLEOTIDE SEQUENCE [LARGE SCALE GENOMIC DNA]</scope>
    <source>
        <strain evidence="16 17">A3.12</strain>
    </source>
</reference>
<dbReference type="GO" id="GO:0004619">
    <property type="term" value="F:phosphoglycerate mutase activity"/>
    <property type="evidence" value="ECO:0007669"/>
    <property type="project" value="UniProtKB-UniRule"/>
</dbReference>
<comment type="subunit">
    <text evidence="9">Monomer.</text>
</comment>
<dbReference type="InterPro" id="IPR006124">
    <property type="entry name" value="Metalloenzyme"/>
</dbReference>
<dbReference type="AlphaFoldDB" id="A0AAX4HNW7"/>
<feature type="binding site" evidence="9 12">
    <location>
        <position position="128"/>
    </location>
    <ligand>
        <name>substrate</name>
    </ligand>
</feature>
<evidence type="ECO:0000256" key="8">
    <source>
        <dbReference type="ARBA" id="ARBA00023235"/>
    </source>
</evidence>
<evidence type="ECO:0000256" key="11">
    <source>
        <dbReference type="PIRSR" id="PIRSR001492-1"/>
    </source>
</evidence>
<evidence type="ECO:0000256" key="5">
    <source>
        <dbReference type="ARBA" id="ARBA00022723"/>
    </source>
</evidence>
<dbReference type="HAMAP" id="MF_01038">
    <property type="entry name" value="GpmI"/>
    <property type="match status" value="1"/>
</dbReference>
<sequence length="514" mass="57635">MQTIQNLSPRVLLVVMDGYGMSPNEHMNAIKAAKKPNLDEIFAHYPLTTIQPGGEAVGLPKGVAGNSEVGHLNLGAGRPVRQDLVRINEAIQNNTLRDMPKMKELIEKAKAGTKRIHLMGLLSDGGVHAHINHLKEIIKILREHPELRIYLHAFMDGRDTAKDKGVQYVKEILECPGFVFASMGGRSIGMDRDRRWNKIEHAYKVMIGQGDKTTLKPQDYILEEYKKGIFDEFITPVLFTEDGAMKNGDAVFFYNYRPDRARQITLAMNDPKFTEFPVPVKPGYFLCMSPYVPDELPNLPILFDKEKIKGSLAEYLASIGKHQFKIAETEKYAHVTYFFNGGEEKPFEGEERCLVQSPRDVATYDQKPEMSAAEVTDKLIAALDRKEFSFYLVNFANADMVGHTGNFEAAVKAIEALDTCIGRLYKKCAEQNITMLLTADHGNADQMVYEEGGQHTSHSDSDVPFCVVHPKLRDQNIMVNSESKVLALKDVAPTVLKVLNIPKPKDFTGNSIFV</sequence>
<feature type="binding site" evidence="9 13">
    <location>
        <position position="441"/>
    </location>
    <ligand>
        <name>Mn(2+)</name>
        <dbReference type="ChEBI" id="CHEBI:29035"/>
        <label>2</label>
    </ligand>
</feature>
<evidence type="ECO:0000313" key="17">
    <source>
        <dbReference type="Proteomes" id="UP001324634"/>
    </source>
</evidence>
<dbReference type="Gene3D" id="3.40.1450.10">
    <property type="entry name" value="BPG-independent phosphoglycerate mutase, domain B"/>
    <property type="match status" value="1"/>
</dbReference>
<comment type="function">
    <text evidence="2 9">Catalyzes the interconversion of 2-phosphoglycerate and 3-phosphoglycerate.</text>
</comment>
<keyword evidence="8 9" id="KW-0413">Isomerase</keyword>
<feature type="binding site" evidence="9 13">
    <location>
        <position position="440"/>
    </location>
    <ligand>
        <name>Mn(2+)</name>
        <dbReference type="ChEBI" id="CHEBI:29035"/>
        <label>2</label>
    </ligand>
</feature>
<dbReference type="InterPro" id="IPR036646">
    <property type="entry name" value="PGAM_B_sf"/>
</dbReference>
<dbReference type="Proteomes" id="UP001324634">
    <property type="component" value="Chromosome"/>
</dbReference>
<dbReference type="EC" id="5.4.2.12" evidence="9 10"/>
<accession>A0AAX4HNW7</accession>
<evidence type="ECO:0000259" key="14">
    <source>
        <dbReference type="Pfam" id="PF01676"/>
    </source>
</evidence>
<dbReference type="Pfam" id="PF06415">
    <property type="entry name" value="iPGM_N"/>
    <property type="match status" value="1"/>
</dbReference>
<feature type="active site" description="Phosphoserine intermediate" evidence="9 11">
    <location>
        <position position="67"/>
    </location>
</feature>
<dbReference type="SUPFAM" id="SSF64158">
    <property type="entry name" value="2,3-Bisphosphoglycerate-independent phosphoglycerate mutase, substrate-binding domain"/>
    <property type="match status" value="1"/>
</dbReference>
<dbReference type="FunFam" id="3.40.1450.10:FF:000002">
    <property type="entry name" value="2,3-bisphosphoglycerate-independent phosphoglycerate mutase"/>
    <property type="match status" value="1"/>
</dbReference>
<evidence type="ECO:0000256" key="9">
    <source>
        <dbReference type="HAMAP-Rule" id="MF_01038"/>
    </source>
</evidence>
<keyword evidence="7 9" id="KW-0464">Manganese</keyword>
<dbReference type="GO" id="GO:0030145">
    <property type="term" value="F:manganese ion binding"/>
    <property type="evidence" value="ECO:0007669"/>
    <property type="project" value="UniProtKB-UniRule"/>
</dbReference>
<feature type="binding site" evidence="9 13">
    <location>
        <position position="399"/>
    </location>
    <ligand>
        <name>Mn(2+)</name>
        <dbReference type="ChEBI" id="CHEBI:29035"/>
        <label>1</label>
    </ligand>
</feature>
<dbReference type="RefSeq" id="WP_321394875.1">
    <property type="nucleotide sequence ID" value="NZ_CP139487.1"/>
</dbReference>
<dbReference type="NCBIfam" id="TIGR01307">
    <property type="entry name" value="pgm_bpd_ind"/>
    <property type="match status" value="1"/>
</dbReference>
<dbReference type="SUPFAM" id="SSF53649">
    <property type="entry name" value="Alkaline phosphatase-like"/>
    <property type="match status" value="1"/>
</dbReference>
<name>A0AAX4HNW7_9BACT</name>
<comment type="cofactor">
    <cofactor evidence="9">
        <name>Mn(2+)</name>
        <dbReference type="ChEBI" id="CHEBI:29035"/>
    </cofactor>
    <text evidence="9">Binds 2 manganese ions per subunit.</text>
</comment>
<keyword evidence="6 9" id="KW-0324">Glycolysis</keyword>
<feature type="binding site" evidence="9 12">
    <location>
        <position position="331"/>
    </location>
    <ligand>
        <name>substrate</name>
    </ligand>
</feature>
<dbReference type="GO" id="GO:0006096">
    <property type="term" value="P:glycolytic process"/>
    <property type="evidence" value="ECO:0007669"/>
    <property type="project" value="UniProtKB-UniRule"/>
</dbReference>
<feature type="binding site" evidence="9 12">
    <location>
        <begin position="158"/>
        <end position="159"/>
    </location>
    <ligand>
        <name>substrate</name>
    </ligand>
</feature>
<dbReference type="GO" id="GO:0005829">
    <property type="term" value="C:cytosol"/>
    <property type="evidence" value="ECO:0007669"/>
    <property type="project" value="TreeGrafter"/>
</dbReference>
<evidence type="ECO:0000256" key="7">
    <source>
        <dbReference type="ARBA" id="ARBA00023211"/>
    </source>
</evidence>
<feature type="binding site" evidence="9 13">
    <location>
        <position position="458"/>
    </location>
    <ligand>
        <name>Mn(2+)</name>
        <dbReference type="ChEBI" id="CHEBI:29035"/>
        <label>1</label>
    </ligand>
</feature>
<feature type="binding site" evidence="9 13">
    <location>
        <position position="403"/>
    </location>
    <ligand>
        <name>Mn(2+)</name>
        <dbReference type="ChEBI" id="CHEBI:29035"/>
        <label>1</label>
    </ligand>
</feature>
<dbReference type="PIRSF" id="PIRSF001492">
    <property type="entry name" value="IPGAM"/>
    <property type="match status" value="1"/>
</dbReference>
<keyword evidence="17" id="KW-1185">Reference proteome</keyword>
<feature type="binding site" evidence="9 12">
    <location>
        <position position="192"/>
    </location>
    <ligand>
        <name>substrate</name>
    </ligand>
</feature>
<comment type="catalytic activity">
    <reaction evidence="1 9">
        <text>(2R)-2-phosphoglycerate = (2R)-3-phosphoglycerate</text>
        <dbReference type="Rhea" id="RHEA:15901"/>
        <dbReference type="ChEBI" id="CHEBI:58272"/>
        <dbReference type="ChEBI" id="CHEBI:58289"/>
        <dbReference type="EC" id="5.4.2.12"/>
    </reaction>
</comment>
<feature type="binding site" evidence="9 12">
    <location>
        <position position="186"/>
    </location>
    <ligand>
        <name>substrate</name>
    </ligand>
</feature>
<dbReference type="EMBL" id="CP139487">
    <property type="protein sequence ID" value="WPU65001.1"/>
    <property type="molecule type" value="Genomic_DNA"/>
</dbReference>
<protein>
    <recommendedName>
        <fullName evidence="9 10">2,3-bisphosphoglycerate-independent phosphoglycerate mutase</fullName>
        <shortName evidence="9">BPG-independent PGAM</shortName>
        <shortName evidence="9">Phosphoglyceromutase</shortName>
        <shortName evidence="9">iPGM</shortName>
        <ecNumber evidence="9 10">5.4.2.12</ecNumber>
    </recommendedName>
</protein>
<dbReference type="CDD" id="cd16010">
    <property type="entry name" value="iPGM"/>
    <property type="match status" value="1"/>
</dbReference>
<dbReference type="GO" id="GO:0006007">
    <property type="term" value="P:glucose catabolic process"/>
    <property type="evidence" value="ECO:0007669"/>
    <property type="project" value="InterPro"/>
</dbReference>
<keyword evidence="5 9" id="KW-0479">Metal-binding</keyword>
<feature type="binding site" evidence="9 12">
    <location>
        <begin position="257"/>
        <end position="260"/>
    </location>
    <ligand>
        <name>substrate</name>
    </ligand>
</feature>
<proteinExistence type="inferred from homology"/>
<evidence type="ECO:0000256" key="12">
    <source>
        <dbReference type="PIRSR" id="PIRSR001492-2"/>
    </source>
</evidence>
<dbReference type="Pfam" id="PF01676">
    <property type="entry name" value="Metalloenzyme"/>
    <property type="match status" value="1"/>
</dbReference>
<gene>
    <name evidence="9 16" type="primary">gpmI</name>
    <name evidence="16" type="ORF">SOO65_20095</name>
</gene>
<evidence type="ECO:0000313" key="16">
    <source>
        <dbReference type="EMBL" id="WPU65001.1"/>
    </source>
</evidence>
<feature type="domain" description="Metalloenzyme" evidence="14">
    <location>
        <begin position="10"/>
        <end position="502"/>
    </location>
</feature>
<feature type="binding site" evidence="9 13">
    <location>
        <position position="17"/>
    </location>
    <ligand>
        <name>Mn(2+)</name>
        <dbReference type="ChEBI" id="CHEBI:29035"/>
        <label>2</label>
    </ligand>
</feature>
<comment type="similarity">
    <text evidence="4 9">Belongs to the BPG-independent phosphoglycerate mutase family.</text>
</comment>
<evidence type="ECO:0000256" key="13">
    <source>
        <dbReference type="PIRSR" id="PIRSR001492-3"/>
    </source>
</evidence>
<organism evidence="16 17">
    <name type="scientific">Peredibacter starrii</name>
    <dbReference type="NCBI Taxonomy" id="28202"/>
    <lineage>
        <taxon>Bacteria</taxon>
        <taxon>Pseudomonadati</taxon>
        <taxon>Bdellovibrionota</taxon>
        <taxon>Bacteriovoracia</taxon>
        <taxon>Bacteriovoracales</taxon>
        <taxon>Bacteriovoracaceae</taxon>
        <taxon>Peredibacter</taxon>
    </lineage>
</organism>
<dbReference type="Gene3D" id="3.40.720.10">
    <property type="entry name" value="Alkaline Phosphatase, subunit A"/>
    <property type="match status" value="1"/>
</dbReference>
<dbReference type="InterPro" id="IPR017850">
    <property type="entry name" value="Alkaline_phosphatase_core_sf"/>
</dbReference>